<reference evidence="1" key="1">
    <citation type="journal article" date="2022" name="bioRxiv">
        <title>Sequencing and chromosome-scale assembly of the giantPleurodeles waltlgenome.</title>
        <authorList>
            <person name="Brown T."/>
            <person name="Elewa A."/>
            <person name="Iarovenko S."/>
            <person name="Subramanian E."/>
            <person name="Araus A.J."/>
            <person name="Petzold A."/>
            <person name="Susuki M."/>
            <person name="Suzuki K.-i.T."/>
            <person name="Hayashi T."/>
            <person name="Toyoda A."/>
            <person name="Oliveira C."/>
            <person name="Osipova E."/>
            <person name="Leigh N.D."/>
            <person name="Simon A."/>
            <person name="Yun M.H."/>
        </authorList>
    </citation>
    <scope>NUCLEOTIDE SEQUENCE</scope>
    <source>
        <strain evidence="1">20211129_DDA</strain>
        <tissue evidence="1">Liver</tissue>
    </source>
</reference>
<gene>
    <name evidence="1" type="ORF">NDU88_004861</name>
</gene>
<comment type="caution">
    <text evidence="1">The sequence shown here is derived from an EMBL/GenBank/DDBJ whole genome shotgun (WGS) entry which is preliminary data.</text>
</comment>
<dbReference type="Proteomes" id="UP001066276">
    <property type="component" value="Chromosome 1_2"/>
</dbReference>
<name>A0AAV7WAB7_PLEWA</name>
<accession>A0AAV7WAB7</accession>
<keyword evidence="2" id="KW-1185">Reference proteome</keyword>
<dbReference type="EMBL" id="JANPWB010000002">
    <property type="protein sequence ID" value="KAJ1209483.1"/>
    <property type="molecule type" value="Genomic_DNA"/>
</dbReference>
<dbReference type="SUPFAM" id="SSF57997">
    <property type="entry name" value="Tropomyosin"/>
    <property type="match status" value="1"/>
</dbReference>
<sequence length="172" mass="19016">MSTDTSKCPPTIVACAVRLRLPYTLHYHGHLSTQNTPSCPSTSAGVVANSPEIQPPWEPSSLGHKLDVLLEAIEKNWTSLENKIDNVAADLTLLHVDQHKLVDKVHTAEQTLAELQLRSQKMEPSLRTLENRVHALESRAEDVEGRSRRNNDCIVSLPVGTEGQDAVAYVEH</sequence>
<proteinExistence type="predicted"/>
<evidence type="ECO:0000313" key="2">
    <source>
        <dbReference type="Proteomes" id="UP001066276"/>
    </source>
</evidence>
<organism evidence="1 2">
    <name type="scientific">Pleurodeles waltl</name>
    <name type="common">Iberian ribbed newt</name>
    <dbReference type="NCBI Taxonomy" id="8319"/>
    <lineage>
        <taxon>Eukaryota</taxon>
        <taxon>Metazoa</taxon>
        <taxon>Chordata</taxon>
        <taxon>Craniata</taxon>
        <taxon>Vertebrata</taxon>
        <taxon>Euteleostomi</taxon>
        <taxon>Amphibia</taxon>
        <taxon>Batrachia</taxon>
        <taxon>Caudata</taxon>
        <taxon>Salamandroidea</taxon>
        <taxon>Salamandridae</taxon>
        <taxon>Pleurodelinae</taxon>
        <taxon>Pleurodeles</taxon>
    </lineage>
</organism>
<dbReference type="AlphaFoldDB" id="A0AAV7WAB7"/>
<dbReference type="Gene3D" id="1.20.5.170">
    <property type="match status" value="1"/>
</dbReference>
<protein>
    <submittedName>
        <fullName evidence="1">Uncharacterized protein</fullName>
    </submittedName>
</protein>
<evidence type="ECO:0000313" key="1">
    <source>
        <dbReference type="EMBL" id="KAJ1209483.1"/>
    </source>
</evidence>